<reference evidence="1" key="1">
    <citation type="submission" date="2022-04" db="EMBL/GenBank/DDBJ databases">
        <title>Complete genome sequence of a cyanobacterium, Nostoc sp. SO-36, isolated in Antarctica.</title>
        <authorList>
            <person name="Kanesaki Y."/>
            <person name="Effendi D."/>
            <person name="Sakamoto T."/>
            <person name="Ohtani S."/>
            <person name="Awai K."/>
        </authorList>
    </citation>
    <scope>NUCLEOTIDE SEQUENCE</scope>
    <source>
        <strain evidence="1">SO-36</strain>
    </source>
</reference>
<evidence type="ECO:0008006" key="3">
    <source>
        <dbReference type="Google" id="ProtNLM"/>
    </source>
</evidence>
<accession>A0ABN6Q671</accession>
<evidence type="ECO:0000313" key="1">
    <source>
        <dbReference type="EMBL" id="BDI18360.1"/>
    </source>
</evidence>
<dbReference type="Gene3D" id="3.30.160.250">
    <property type="match status" value="1"/>
</dbReference>
<sequence length="73" mass="8365">MKHYHINIFYSEEDDGDIADIPDLKYCSAFGLTEEKALHEVLQAKAAWLDAAKVERKPTPEPRYRPAIYQVAS</sequence>
<name>A0ABN6Q671_NOSCO</name>
<organism evidence="1 2">
    <name type="scientific">Nostoc cf. commune SO-36</name>
    <dbReference type="NCBI Taxonomy" id="449208"/>
    <lineage>
        <taxon>Bacteria</taxon>
        <taxon>Bacillati</taxon>
        <taxon>Cyanobacteriota</taxon>
        <taxon>Cyanophyceae</taxon>
        <taxon>Nostocales</taxon>
        <taxon>Nostocaceae</taxon>
        <taxon>Nostoc</taxon>
    </lineage>
</organism>
<dbReference type="RefSeq" id="WP_251956005.1">
    <property type="nucleotide sequence ID" value="NZ_AP025732.1"/>
</dbReference>
<gene>
    <name evidence="1" type="ORF">ANSO36C_41620</name>
</gene>
<dbReference type="Proteomes" id="UP001055453">
    <property type="component" value="Chromosome"/>
</dbReference>
<evidence type="ECO:0000313" key="2">
    <source>
        <dbReference type="Proteomes" id="UP001055453"/>
    </source>
</evidence>
<dbReference type="InterPro" id="IPR035069">
    <property type="entry name" value="TTHA1013/TTHA0281-like"/>
</dbReference>
<dbReference type="EMBL" id="AP025732">
    <property type="protein sequence ID" value="BDI18360.1"/>
    <property type="molecule type" value="Genomic_DNA"/>
</dbReference>
<proteinExistence type="predicted"/>
<dbReference type="SUPFAM" id="SSF143100">
    <property type="entry name" value="TTHA1013/TTHA0281-like"/>
    <property type="match status" value="1"/>
</dbReference>
<keyword evidence="2" id="KW-1185">Reference proteome</keyword>
<protein>
    <recommendedName>
        <fullName evidence="3">Type II toxin-antitoxin system HicB family antitoxin</fullName>
    </recommendedName>
</protein>